<feature type="region of interest" description="Disordered" evidence="1">
    <location>
        <begin position="97"/>
        <end position="219"/>
    </location>
</feature>
<dbReference type="OrthoDB" id="8196096at2759"/>
<feature type="compositionally biased region" description="Basic and acidic residues" evidence="1">
    <location>
        <begin position="133"/>
        <end position="143"/>
    </location>
</feature>
<dbReference type="AlphaFoldDB" id="A0A2J7Q4C8"/>
<feature type="compositionally biased region" description="Basic and acidic residues" evidence="1">
    <location>
        <begin position="467"/>
        <end position="483"/>
    </location>
</feature>
<feature type="compositionally biased region" description="Low complexity" evidence="1">
    <location>
        <begin position="194"/>
        <end position="208"/>
    </location>
</feature>
<feature type="non-terminal residue" evidence="2">
    <location>
        <position position="537"/>
    </location>
</feature>
<proteinExistence type="predicted"/>
<feature type="compositionally biased region" description="Low complexity" evidence="1">
    <location>
        <begin position="97"/>
        <end position="107"/>
    </location>
</feature>
<evidence type="ECO:0000313" key="2">
    <source>
        <dbReference type="EMBL" id="PNF23419.1"/>
    </source>
</evidence>
<dbReference type="EMBL" id="NEVH01018385">
    <property type="protein sequence ID" value="PNF23419.1"/>
    <property type="molecule type" value="Genomic_DNA"/>
</dbReference>
<protein>
    <submittedName>
        <fullName evidence="2">Uncharacterized protein</fullName>
    </submittedName>
</protein>
<dbReference type="Proteomes" id="UP000235965">
    <property type="component" value="Unassembled WGS sequence"/>
</dbReference>
<organism evidence="2 3">
    <name type="scientific">Cryptotermes secundus</name>
    <dbReference type="NCBI Taxonomy" id="105785"/>
    <lineage>
        <taxon>Eukaryota</taxon>
        <taxon>Metazoa</taxon>
        <taxon>Ecdysozoa</taxon>
        <taxon>Arthropoda</taxon>
        <taxon>Hexapoda</taxon>
        <taxon>Insecta</taxon>
        <taxon>Pterygota</taxon>
        <taxon>Neoptera</taxon>
        <taxon>Polyneoptera</taxon>
        <taxon>Dictyoptera</taxon>
        <taxon>Blattodea</taxon>
        <taxon>Blattoidea</taxon>
        <taxon>Termitoidae</taxon>
        <taxon>Kalotermitidae</taxon>
        <taxon>Cryptotermitinae</taxon>
        <taxon>Cryptotermes</taxon>
    </lineage>
</organism>
<feature type="compositionally biased region" description="Basic and acidic residues" evidence="1">
    <location>
        <begin position="400"/>
        <end position="429"/>
    </location>
</feature>
<evidence type="ECO:0000313" key="3">
    <source>
        <dbReference type="Proteomes" id="UP000235965"/>
    </source>
</evidence>
<comment type="caution">
    <text evidence="2">The sequence shown here is derived from an EMBL/GenBank/DDBJ whole genome shotgun (WGS) entry which is preliminary data.</text>
</comment>
<sequence length="537" mass="59276">MRLKEAECPADIPGPLLHTHNVGQRDRNRNHSVTRDKLPDAGVIHCSTQWANNYVTSRKATTCTSPTIGKDLHQLTNNGSNFNNNITTSFQQHRSSYSSSSEFLSESSPDDSLGDFEDGQQSSSSLDVSPQGDEYRYFSHEELTDSDSLSDDGNCRGTAGARGIVNPNYPGFQHLAGQLHQSDTEDTEEDGVTGSSNKNYNNNNNNNNGDEDNNGSDNVIESKIDSVNHLDSVENFQKAFYDKPKFNIPIDAESDYYSVGGSDFTAVPGDEKDLNVSLPVSDSETFVINAEEPESSVESDSEVLMANMAAIALSSNNIGTSPVVEPQQITRSKMSDAFLSGAKEDLLGKGSPDEGSIRSKCEEVMNTLESVGRCAHHCSSLNVEDSNRVAEEWEDEEKAVEKFSKEEQTASEKEKDEDSVVPRKKEKMEINYSVKKNRSNSCTSKMELQQASSAPVLQQQEEQDGAVVRRRDFGPRSGRDHMLANRRSVPTAARDKKRSSTEILGGFDVYNIETAMPKIDLDAIESHLRAAREEERR</sequence>
<evidence type="ECO:0000256" key="1">
    <source>
        <dbReference type="SAM" id="MobiDB-lite"/>
    </source>
</evidence>
<feature type="region of interest" description="Disordered" evidence="1">
    <location>
        <begin position="400"/>
        <end position="499"/>
    </location>
</feature>
<dbReference type="InParanoid" id="A0A2J7Q4C8"/>
<feature type="compositionally biased region" description="Basic and acidic residues" evidence="1">
    <location>
        <begin position="23"/>
        <end position="36"/>
    </location>
</feature>
<feature type="compositionally biased region" description="Acidic residues" evidence="1">
    <location>
        <begin position="108"/>
        <end position="118"/>
    </location>
</feature>
<feature type="region of interest" description="Disordered" evidence="1">
    <location>
        <begin position="1"/>
        <end position="36"/>
    </location>
</feature>
<name>A0A2J7Q4C8_9NEOP</name>
<accession>A0A2J7Q4C8</accession>
<feature type="compositionally biased region" description="Polar residues" evidence="1">
    <location>
        <begin position="439"/>
        <end position="460"/>
    </location>
</feature>
<keyword evidence="3" id="KW-1185">Reference proteome</keyword>
<reference evidence="2 3" key="1">
    <citation type="submission" date="2017-12" db="EMBL/GenBank/DDBJ databases">
        <title>Hemimetabolous genomes reveal molecular basis of termite eusociality.</title>
        <authorList>
            <person name="Harrison M.C."/>
            <person name="Jongepier E."/>
            <person name="Robertson H.M."/>
            <person name="Arning N."/>
            <person name="Bitard-Feildel T."/>
            <person name="Chao H."/>
            <person name="Childers C.P."/>
            <person name="Dinh H."/>
            <person name="Doddapaneni H."/>
            <person name="Dugan S."/>
            <person name="Gowin J."/>
            <person name="Greiner C."/>
            <person name="Han Y."/>
            <person name="Hu H."/>
            <person name="Hughes D.S.T."/>
            <person name="Huylmans A.-K."/>
            <person name="Kemena C."/>
            <person name="Kremer L.P.M."/>
            <person name="Lee S.L."/>
            <person name="Lopez-Ezquerra A."/>
            <person name="Mallet L."/>
            <person name="Monroy-Kuhn J.M."/>
            <person name="Moser A."/>
            <person name="Murali S.C."/>
            <person name="Muzny D.M."/>
            <person name="Otani S."/>
            <person name="Piulachs M.-D."/>
            <person name="Poelchau M."/>
            <person name="Qu J."/>
            <person name="Schaub F."/>
            <person name="Wada-Katsumata A."/>
            <person name="Worley K.C."/>
            <person name="Xie Q."/>
            <person name="Ylla G."/>
            <person name="Poulsen M."/>
            <person name="Gibbs R.A."/>
            <person name="Schal C."/>
            <person name="Richards S."/>
            <person name="Belles X."/>
            <person name="Korb J."/>
            <person name="Bornberg-Bauer E."/>
        </authorList>
    </citation>
    <scope>NUCLEOTIDE SEQUENCE [LARGE SCALE GENOMIC DNA]</scope>
    <source>
        <tissue evidence="2">Whole body</tissue>
    </source>
</reference>
<feature type="compositionally biased region" description="Polar residues" evidence="1">
    <location>
        <begin position="119"/>
        <end position="128"/>
    </location>
</feature>
<gene>
    <name evidence="2" type="ORF">B7P43_G10599</name>
</gene>